<organism evidence="9 10">
    <name type="scientific">Actinacidiphila rubida</name>
    <dbReference type="NCBI Taxonomy" id="310780"/>
    <lineage>
        <taxon>Bacteria</taxon>
        <taxon>Bacillati</taxon>
        <taxon>Actinomycetota</taxon>
        <taxon>Actinomycetes</taxon>
        <taxon>Kitasatosporales</taxon>
        <taxon>Streptomycetaceae</taxon>
        <taxon>Actinacidiphila</taxon>
    </lineage>
</organism>
<dbReference type="Gene3D" id="1.20.1250.20">
    <property type="entry name" value="MFS general substrate transporter like domains"/>
    <property type="match status" value="1"/>
</dbReference>
<evidence type="ECO:0000256" key="7">
    <source>
        <dbReference type="SAM" id="MobiDB-lite"/>
    </source>
</evidence>
<evidence type="ECO:0000256" key="5">
    <source>
        <dbReference type="ARBA" id="ARBA00022989"/>
    </source>
</evidence>
<evidence type="ECO:0000313" key="10">
    <source>
        <dbReference type="Proteomes" id="UP000181951"/>
    </source>
</evidence>
<evidence type="ECO:0000256" key="1">
    <source>
        <dbReference type="ARBA" id="ARBA00004651"/>
    </source>
</evidence>
<feature type="transmembrane region" description="Helical" evidence="8">
    <location>
        <begin position="330"/>
        <end position="350"/>
    </location>
</feature>
<evidence type="ECO:0000256" key="6">
    <source>
        <dbReference type="ARBA" id="ARBA00023136"/>
    </source>
</evidence>
<dbReference type="STRING" id="310780.SAMN05216267_103365"/>
<evidence type="ECO:0000313" key="9">
    <source>
        <dbReference type="EMBL" id="SEO62995.1"/>
    </source>
</evidence>
<keyword evidence="3" id="KW-1003">Cell membrane</keyword>
<comment type="subcellular location">
    <subcellularLocation>
        <location evidence="1">Cell membrane</location>
        <topology evidence="1">Multi-pass membrane protein</topology>
    </subcellularLocation>
</comment>
<protein>
    <submittedName>
        <fullName evidence="9">Predicted arabinose efflux permease, MFS family</fullName>
    </submittedName>
</protein>
<dbReference type="EMBL" id="FODD01000033">
    <property type="protein sequence ID" value="SEO62995.1"/>
    <property type="molecule type" value="Genomic_DNA"/>
</dbReference>
<dbReference type="AlphaFoldDB" id="A0A1H8R954"/>
<dbReference type="GO" id="GO:0005886">
    <property type="term" value="C:plasma membrane"/>
    <property type="evidence" value="ECO:0007669"/>
    <property type="project" value="UniProtKB-SubCell"/>
</dbReference>
<feature type="transmembrane region" description="Helical" evidence="8">
    <location>
        <begin position="304"/>
        <end position="324"/>
    </location>
</feature>
<gene>
    <name evidence="9" type="ORF">SAMN05216267_103365</name>
</gene>
<accession>A0A1H8R954</accession>
<feature type="transmembrane region" description="Helical" evidence="8">
    <location>
        <begin position="237"/>
        <end position="262"/>
    </location>
</feature>
<dbReference type="PANTHER" id="PTHR23513:SF6">
    <property type="entry name" value="MAJOR FACILITATOR SUPERFAMILY ASSOCIATED DOMAIN-CONTAINING PROTEIN"/>
    <property type="match status" value="1"/>
</dbReference>
<dbReference type="Proteomes" id="UP000181951">
    <property type="component" value="Unassembled WGS sequence"/>
</dbReference>
<evidence type="ECO:0000256" key="4">
    <source>
        <dbReference type="ARBA" id="ARBA00022692"/>
    </source>
</evidence>
<keyword evidence="4 8" id="KW-0812">Transmembrane</keyword>
<dbReference type="PANTHER" id="PTHR23513">
    <property type="entry name" value="INTEGRAL MEMBRANE EFFLUX PROTEIN-RELATED"/>
    <property type="match status" value="1"/>
</dbReference>
<dbReference type="InterPro" id="IPR036259">
    <property type="entry name" value="MFS_trans_sf"/>
</dbReference>
<keyword evidence="2" id="KW-0813">Transport</keyword>
<dbReference type="CDD" id="cd06173">
    <property type="entry name" value="MFS_MefA_like"/>
    <property type="match status" value="1"/>
</dbReference>
<feature type="transmembrane region" description="Helical" evidence="8">
    <location>
        <begin position="396"/>
        <end position="412"/>
    </location>
</feature>
<keyword evidence="5 8" id="KW-1133">Transmembrane helix</keyword>
<proteinExistence type="predicted"/>
<keyword evidence="10" id="KW-1185">Reference proteome</keyword>
<sequence>MRPPLTRTGTRRRLPARTGLLARHRAFRRLWTGQAVSQCGTQVSILALPFTALQTLNATTFQISALQAVQIAPYLVIGLPAGAWVDRLPLRHVLVWSDTLRAAALLTVPLAWAAGALTLAHLYTVALAVGIATVFFDVAYQSYLPDLVAADELAEGNAQLELARSTARVLGPGLGGWLIAVLRGPLALSADALSFLVSALTIPRTPTAPSRADADGPRAPLRHEVGEGLRFVRRHRVLAPVTATAGLLNLSYGMTFALLVTFGSRQLGLSPREIGLVTALGSAGFGAGALCAPRVLRAIGTGPTMVCGAAVAAAGALGLPAAMYGYPRTAMVAGLFVQWFGVVLFNVTQVSLRQSVTPRALMTRMNATVRFVVWGMLSVGALCGGALAAWTGLPTAMWISAAAGAPAFLLLLPRAVRAAGGGPGPPAPDGTRSGRDGDHAPLHDQPSHDRM</sequence>
<evidence type="ECO:0000256" key="3">
    <source>
        <dbReference type="ARBA" id="ARBA00022475"/>
    </source>
</evidence>
<feature type="region of interest" description="Disordered" evidence="7">
    <location>
        <begin position="420"/>
        <end position="451"/>
    </location>
</feature>
<dbReference type="Pfam" id="PF05977">
    <property type="entry name" value="MFS_3"/>
    <property type="match status" value="1"/>
</dbReference>
<feature type="transmembrane region" description="Helical" evidence="8">
    <location>
        <begin position="274"/>
        <end position="292"/>
    </location>
</feature>
<feature type="transmembrane region" description="Helical" evidence="8">
    <location>
        <begin position="371"/>
        <end position="390"/>
    </location>
</feature>
<dbReference type="SUPFAM" id="SSF103473">
    <property type="entry name" value="MFS general substrate transporter"/>
    <property type="match status" value="1"/>
</dbReference>
<name>A0A1H8R954_9ACTN</name>
<reference evidence="9 10" key="1">
    <citation type="submission" date="2016-10" db="EMBL/GenBank/DDBJ databases">
        <authorList>
            <person name="de Groot N.N."/>
        </authorList>
    </citation>
    <scope>NUCLEOTIDE SEQUENCE [LARGE SCALE GENOMIC DNA]</scope>
    <source>
        <strain evidence="9 10">CGMCC 4.2026</strain>
    </source>
</reference>
<feature type="transmembrane region" description="Helical" evidence="8">
    <location>
        <begin position="120"/>
        <end position="140"/>
    </location>
</feature>
<dbReference type="RefSeq" id="WP_177226118.1">
    <property type="nucleotide sequence ID" value="NZ_FODD01000033.1"/>
</dbReference>
<feature type="compositionally biased region" description="Basic and acidic residues" evidence="7">
    <location>
        <begin position="432"/>
        <end position="451"/>
    </location>
</feature>
<evidence type="ECO:0000256" key="8">
    <source>
        <dbReference type="SAM" id="Phobius"/>
    </source>
</evidence>
<dbReference type="InterPro" id="IPR010290">
    <property type="entry name" value="TM_effector"/>
</dbReference>
<evidence type="ECO:0000256" key="2">
    <source>
        <dbReference type="ARBA" id="ARBA00022448"/>
    </source>
</evidence>
<keyword evidence="6 8" id="KW-0472">Membrane</keyword>